<gene>
    <name evidence="5" type="ORF">HJG59_008565</name>
</gene>
<dbReference type="EMBL" id="JACASF010000012">
    <property type="protein sequence ID" value="KAF6444265.1"/>
    <property type="molecule type" value="Genomic_DNA"/>
</dbReference>
<evidence type="ECO:0000313" key="6">
    <source>
        <dbReference type="Proteomes" id="UP000550707"/>
    </source>
</evidence>
<dbReference type="GO" id="GO:0051082">
    <property type="term" value="F:unfolded protein binding"/>
    <property type="evidence" value="ECO:0007669"/>
    <property type="project" value="InterPro"/>
</dbReference>
<keyword evidence="6" id="KW-1185">Reference proteome</keyword>
<proteinExistence type="inferred from homology"/>
<keyword evidence="4" id="KW-0143">Chaperone</keyword>
<name>A0A7J8F9M8_MOLMO</name>
<evidence type="ECO:0000256" key="4">
    <source>
        <dbReference type="ARBA" id="ARBA00023186"/>
    </source>
</evidence>
<dbReference type="AlphaFoldDB" id="A0A7J8F9M8"/>
<reference evidence="5 6" key="1">
    <citation type="journal article" date="2020" name="Nature">
        <title>Six reference-quality genomes reveal evolution of bat adaptations.</title>
        <authorList>
            <person name="Jebb D."/>
            <person name="Huang Z."/>
            <person name="Pippel M."/>
            <person name="Hughes G.M."/>
            <person name="Lavrichenko K."/>
            <person name="Devanna P."/>
            <person name="Winkler S."/>
            <person name="Jermiin L.S."/>
            <person name="Skirmuntt E.C."/>
            <person name="Katzourakis A."/>
            <person name="Burkitt-Gray L."/>
            <person name="Ray D.A."/>
            <person name="Sullivan K.A.M."/>
            <person name="Roscito J.G."/>
            <person name="Kirilenko B.M."/>
            <person name="Davalos L.M."/>
            <person name="Corthals A.P."/>
            <person name="Power M.L."/>
            <person name="Jones G."/>
            <person name="Ransome R.D."/>
            <person name="Dechmann D.K.N."/>
            <person name="Locatelli A.G."/>
            <person name="Puechmaille S.J."/>
            <person name="Fedrigo O."/>
            <person name="Jarvis E.D."/>
            <person name="Hiller M."/>
            <person name="Vernes S.C."/>
            <person name="Myers E.W."/>
            <person name="Teeling E.C."/>
        </authorList>
    </citation>
    <scope>NUCLEOTIDE SEQUENCE [LARGE SCALE GENOMIC DNA]</scope>
    <source>
        <strain evidence="5">MMolMol1</strain>
        <tissue evidence="5">Muscle</tissue>
    </source>
</reference>
<organism evidence="5 6">
    <name type="scientific">Molossus molossus</name>
    <name type="common">Pallas' mastiff bat</name>
    <name type="synonym">Vespertilio molossus</name>
    <dbReference type="NCBI Taxonomy" id="27622"/>
    <lineage>
        <taxon>Eukaryota</taxon>
        <taxon>Metazoa</taxon>
        <taxon>Chordata</taxon>
        <taxon>Craniata</taxon>
        <taxon>Vertebrata</taxon>
        <taxon>Euteleostomi</taxon>
        <taxon>Mammalia</taxon>
        <taxon>Eutheria</taxon>
        <taxon>Laurasiatheria</taxon>
        <taxon>Chiroptera</taxon>
        <taxon>Yangochiroptera</taxon>
        <taxon>Molossidae</taxon>
        <taxon>Molossus</taxon>
    </lineage>
</organism>
<dbReference type="GO" id="GO:0005524">
    <property type="term" value="F:ATP binding"/>
    <property type="evidence" value="ECO:0007669"/>
    <property type="project" value="UniProtKB-KW"/>
</dbReference>
<dbReference type="GO" id="GO:0140662">
    <property type="term" value="F:ATP-dependent protein folding chaperone"/>
    <property type="evidence" value="ECO:0007669"/>
    <property type="project" value="InterPro"/>
</dbReference>
<dbReference type="SUPFAM" id="SSF110942">
    <property type="entry name" value="HSP90 C-terminal domain"/>
    <property type="match status" value="1"/>
</dbReference>
<dbReference type="Pfam" id="PF00183">
    <property type="entry name" value="HSP90"/>
    <property type="match status" value="1"/>
</dbReference>
<dbReference type="InterPro" id="IPR001404">
    <property type="entry name" value="Hsp90_fam"/>
</dbReference>
<keyword evidence="2" id="KW-0547">Nucleotide-binding</keyword>
<keyword evidence="3" id="KW-0067">ATP-binding</keyword>
<dbReference type="PANTHER" id="PTHR11528">
    <property type="entry name" value="HEAT SHOCK PROTEIN 90 FAMILY MEMBER"/>
    <property type="match status" value="1"/>
</dbReference>
<evidence type="ECO:0000256" key="1">
    <source>
        <dbReference type="ARBA" id="ARBA00008239"/>
    </source>
</evidence>
<evidence type="ECO:0008006" key="7">
    <source>
        <dbReference type="Google" id="ProtNLM"/>
    </source>
</evidence>
<evidence type="ECO:0000256" key="2">
    <source>
        <dbReference type="ARBA" id="ARBA00022741"/>
    </source>
</evidence>
<comment type="similarity">
    <text evidence="1">Belongs to the heat shock protein 90 family.</text>
</comment>
<protein>
    <recommendedName>
        <fullName evidence="7">Heat shock protein 90 alpha family class B member 1</fullName>
    </recommendedName>
</protein>
<dbReference type="InterPro" id="IPR037196">
    <property type="entry name" value="HSP90_C"/>
</dbReference>
<evidence type="ECO:0000256" key="3">
    <source>
        <dbReference type="ARBA" id="ARBA00022840"/>
    </source>
</evidence>
<accession>A0A7J8F9M8</accession>
<evidence type="ECO:0000313" key="5">
    <source>
        <dbReference type="EMBL" id="KAF6444265.1"/>
    </source>
</evidence>
<dbReference type="Gene3D" id="1.20.120.790">
    <property type="entry name" value="Heat shock protein 90, C-terminal domain"/>
    <property type="match status" value="1"/>
</dbReference>
<dbReference type="Gene3D" id="3.40.50.11260">
    <property type="match status" value="1"/>
</dbReference>
<sequence length="165" mass="18634">MLEPIDGYCVQQLKECDKKCLVSVTKEGLELSEDEEKKKMKESEVKLQNLCKLMKEILDKKVEKVTISNRLVSSSCCIVTSTYGRIANMEHIMKAQALRDNSTMGYMMATKHLEINLDHPIVETLWQKSEADKNGKVVKDLGLGSKLSRSLLISHVRLPRPTPTA</sequence>
<dbReference type="InParanoid" id="A0A7J8F9M8"/>
<comment type="caution">
    <text evidence="5">The sequence shown here is derived from an EMBL/GenBank/DDBJ whole genome shotgun (WGS) entry which is preliminary data.</text>
</comment>
<dbReference type="Proteomes" id="UP000550707">
    <property type="component" value="Unassembled WGS sequence"/>
</dbReference>
<dbReference type="GO" id="GO:0016887">
    <property type="term" value="F:ATP hydrolysis activity"/>
    <property type="evidence" value="ECO:0007669"/>
    <property type="project" value="InterPro"/>
</dbReference>
<dbReference type="FunFam" id="1.20.120.790:FF:000001">
    <property type="entry name" value="Heat shock protein 90 alpha"/>
    <property type="match status" value="1"/>
</dbReference>